<dbReference type="EMBL" id="JBBPCC010000020">
    <property type="protein sequence ID" value="MEK8131281.1"/>
    <property type="molecule type" value="Genomic_DNA"/>
</dbReference>
<dbReference type="Pfam" id="PF00188">
    <property type="entry name" value="CAP"/>
    <property type="match status" value="1"/>
</dbReference>
<dbReference type="PANTHER" id="PTHR31157">
    <property type="entry name" value="SCP DOMAIN-CONTAINING PROTEIN"/>
    <property type="match status" value="1"/>
</dbReference>
<dbReference type="Gene3D" id="3.40.33.10">
    <property type="entry name" value="CAP"/>
    <property type="match status" value="1"/>
</dbReference>
<dbReference type="PANTHER" id="PTHR31157:SF1">
    <property type="entry name" value="SCP DOMAIN-CONTAINING PROTEIN"/>
    <property type="match status" value="1"/>
</dbReference>
<evidence type="ECO:0000256" key="2">
    <source>
        <dbReference type="SAM" id="SignalP"/>
    </source>
</evidence>
<organism evidence="5 6">
    <name type="scientific">Paenibacillus filicis</name>
    <dbReference type="NCBI Taxonomy" id="669464"/>
    <lineage>
        <taxon>Bacteria</taxon>
        <taxon>Bacillati</taxon>
        <taxon>Bacillota</taxon>
        <taxon>Bacilli</taxon>
        <taxon>Bacillales</taxon>
        <taxon>Paenibacillaceae</taxon>
        <taxon>Paenibacillus</taxon>
    </lineage>
</organism>
<feature type="domain" description="SCP" evidence="3">
    <location>
        <begin position="145"/>
        <end position="259"/>
    </location>
</feature>
<comment type="caution">
    <text evidence="5">The sequence shown here is derived from an EMBL/GenBank/DDBJ whole genome shotgun (WGS) entry which is preliminary data.</text>
</comment>
<dbReference type="Proteomes" id="UP001469365">
    <property type="component" value="Unassembled WGS sequence"/>
</dbReference>
<feature type="domain" description="Peptidoglycan binding-like" evidence="4">
    <location>
        <begin position="36"/>
        <end position="90"/>
    </location>
</feature>
<dbReference type="InterPro" id="IPR014258">
    <property type="entry name" value="CAP_domain_YkwD-like"/>
</dbReference>
<dbReference type="SUPFAM" id="SSF47090">
    <property type="entry name" value="PGBD-like"/>
    <property type="match status" value="1"/>
</dbReference>
<sequence>MSNPLRSKKNLLLLLVLLLSLTVSGSALAFGKGVKGPDVYAVQGMLKSLGYFSGSITGYYGKETEHGVRLFQKAYGLRVTGAVDDRTLESILWAYGHAKIQKKKIPAPAPEPAPAPVPKAAPEPAPNAPQPSSHEPSAEERQMVGLVNQARAAAGLAPLEVDADLPKVARLKSQDMAGKSYFSHESPTYGSPFDMMKQFGISYRTAGENIACSPSVNAAHQQLMDSPAHRANILSKEFTHIGIGIVAEGQCGKIFTQQFISRQAK</sequence>
<dbReference type="InterPro" id="IPR035940">
    <property type="entry name" value="CAP_sf"/>
</dbReference>
<evidence type="ECO:0000256" key="1">
    <source>
        <dbReference type="SAM" id="MobiDB-lite"/>
    </source>
</evidence>
<keyword evidence="2" id="KW-0732">Signal</keyword>
<proteinExistence type="predicted"/>
<dbReference type="NCBIfam" id="TIGR02909">
    <property type="entry name" value="spore_YkwD"/>
    <property type="match status" value="1"/>
</dbReference>
<evidence type="ECO:0000259" key="3">
    <source>
        <dbReference type="Pfam" id="PF00188"/>
    </source>
</evidence>
<accession>A0ABU9DSS6</accession>
<dbReference type="SUPFAM" id="SSF55797">
    <property type="entry name" value="PR-1-like"/>
    <property type="match status" value="1"/>
</dbReference>
<name>A0ABU9DSS6_9BACL</name>
<dbReference type="Gene3D" id="1.10.101.10">
    <property type="entry name" value="PGBD-like superfamily/PGBD"/>
    <property type="match status" value="1"/>
</dbReference>
<feature type="chain" id="PRO_5046317084" evidence="2">
    <location>
        <begin position="30"/>
        <end position="265"/>
    </location>
</feature>
<dbReference type="CDD" id="cd05379">
    <property type="entry name" value="CAP_bacterial"/>
    <property type="match status" value="1"/>
</dbReference>
<feature type="compositionally biased region" description="Pro residues" evidence="1">
    <location>
        <begin position="107"/>
        <end position="129"/>
    </location>
</feature>
<dbReference type="InterPro" id="IPR002477">
    <property type="entry name" value="Peptidoglycan-bd-like"/>
</dbReference>
<keyword evidence="6" id="KW-1185">Reference proteome</keyword>
<evidence type="ECO:0000313" key="6">
    <source>
        <dbReference type="Proteomes" id="UP001469365"/>
    </source>
</evidence>
<dbReference type="RefSeq" id="WP_341418417.1">
    <property type="nucleotide sequence ID" value="NZ_JBBPCC010000020.1"/>
</dbReference>
<reference evidence="5 6" key="1">
    <citation type="submission" date="2024-04" db="EMBL/GenBank/DDBJ databases">
        <title>draft genome sequnece of Paenibacillus filicis.</title>
        <authorList>
            <person name="Kim D.-U."/>
        </authorList>
    </citation>
    <scope>NUCLEOTIDE SEQUENCE [LARGE SCALE GENOMIC DNA]</scope>
    <source>
        <strain evidence="5 6">KACC14197</strain>
    </source>
</reference>
<evidence type="ECO:0000259" key="4">
    <source>
        <dbReference type="Pfam" id="PF01471"/>
    </source>
</evidence>
<feature type="region of interest" description="Disordered" evidence="1">
    <location>
        <begin position="104"/>
        <end position="140"/>
    </location>
</feature>
<feature type="signal peptide" evidence="2">
    <location>
        <begin position="1"/>
        <end position="29"/>
    </location>
</feature>
<gene>
    <name evidence="5" type="ORF">WMW72_25570</name>
</gene>
<dbReference type="InterPro" id="IPR036365">
    <property type="entry name" value="PGBD-like_sf"/>
</dbReference>
<dbReference type="InterPro" id="IPR036366">
    <property type="entry name" value="PGBDSf"/>
</dbReference>
<dbReference type="Pfam" id="PF01471">
    <property type="entry name" value="PG_binding_1"/>
    <property type="match status" value="1"/>
</dbReference>
<evidence type="ECO:0000313" key="5">
    <source>
        <dbReference type="EMBL" id="MEK8131281.1"/>
    </source>
</evidence>
<dbReference type="InterPro" id="IPR014044">
    <property type="entry name" value="CAP_dom"/>
</dbReference>
<protein>
    <submittedName>
        <fullName evidence="5">CAP domain-containing protein</fullName>
    </submittedName>
</protein>